<dbReference type="InterPro" id="IPR007138">
    <property type="entry name" value="ABM_dom"/>
</dbReference>
<feature type="domain" description="ABM" evidence="1">
    <location>
        <begin position="4"/>
        <end position="93"/>
    </location>
</feature>
<dbReference type="OrthoDB" id="9812192at2"/>
<accession>A0A1L3ZXI7</accession>
<dbReference type="SUPFAM" id="SSF54909">
    <property type="entry name" value="Dimeric alpha+beta barrel"/>
    <property type="match status" value="1"/>
</dbReference>
<reference evidence="3" key="1">
    <citation type="submission" date="2016-11" db="EMBL/GenBank/DDBJ databases">
        <title>Complete Genome Sequence of alachlor-degrading Sphingomonas sp. strain JJ-A5.</title>
        <authorList>
            <person name="Lee H."/>
            <person name="Ka J.-O."/>
        </authorList>
    </citation>
    <scope>NUCLEOTIDE SEQUENCE [LARGE SCALE GENOMIC DNA]</scope>
    <source>
        <strain evidence="3">JJ-A5</strain>
    </source>
</reference>
<gene>
    <name evidence="2" type="ORF">BSL82_14250</name>
</gene>
<dbReference type="EMBL" id="CP018221">
    <property type="protein sequence ID" value="API60309.1"/>
    <property type="molecule type" value="Genomic_DNA"/>
</dbReference>
<dbReference type="Proteomes" id="UP000182063">
    <property type="component" value="Chromosome"/>
</dbReference>
<protein>
    <submittedName>
        <fullName evidence="2">Antibiotic biosynthesis monooxygenase</fullName>
    </submittedName>
</protein>
<dbReference type="KEGG" id="sphj:BSL82_14250"/>
<dbReference type="STRING" id="1921510.BSL82_14250"/>
<keyword evidence="3" id="KW-1185">Reference proteome</keyword>
<evidence type="ECO:0000259" key="1">
    <source>
        <dbReference type="PROSITE" id="PS51725"/>
    </source>
</evidence>
<evidence type="ECO:0000313" key="2">
    <source>
        <dbReference type="EMBL" id="API60309.1"/>
    </source>
</evidence>
<dbReference type="Pfam" id="PF03992">
    <property type="entry name" value="ABM"/>
    <property type="match status" value="1"/>
</dbReference>
<evidence type="ECO:0000313" key="3">
    <source>
        <dbReference type="Proteomes" id="UP000182063"/>
    </source>
</evidence>
<dbReference type="RefSeq" id="WP_072598005.1">
    <property type="nucleotide sequence ID" value="NZ_CP018221.1"/>
</dbReference>
<dbReference type="AlphaFoldDB" id="A0A1L3ZXI7"/>
<keyword evidence="2" id="KW-0560">Oxidoreductase</keyword>
<keyword evidence="2" id="KW-0503">Monooxygenase</keyword>
<dbReference type="InterPro" id="IPR011008">
    <property type="entry name" value="Dimeric_a/b-barrel"/>
</dbReference>
<name>A0A1L3ZXI7_9SPHN</name>
<dbReference type="GO" id="GO:0004497">
    <property type="term" value="F:monooxygenase activity"/>
    <property type="evidence" value="ECO:0007669"/>
    <property type="project" value="UniProtKB-KW"/>
</dbReference>
<sequence>MTGKSFVAELRAKPEKRNDLIRLQIEMKLLVHQLEPDAIVYELFQSEEDPDLFICVATFRDDAAFEHHMQIDFHERLVPQIFECLAEDMKIQFYRSLG</sequence>
<dbReference type="PROSITE" id="PS51725">
    <property type="entry name" value="ABM"/>
    <property type="match status" value="1"/>
</dbReference>
<organism evidence="2 3">
    <name type="scientific">Tardibacter chloracetimidivorans</name>
    <dbReference type="NCBI Taxonomy" id="1921510"/>
    <lineage>
        <taxon>Bacteria</taxon>
        <taxon>Pseudomonadati</taxon>
        <taxon>Pseudomonadota</taxon>
        <taxon>Alphaproteobacteria</taxon>
        <taxon>Sphingomonadales</taxon>
        <taxon>Sphingomonadaceae</taxon>
        <taxon>Tardibacter</taxon>
    </lineage>
</organism>
<proteinExistence type="predicted"/>
<dbReference type="Gene3D" id="3.30.70.100">
    <property type="match status" value="1"/>
</dbReference>